<dbReference type="OrthoDB" id="3269947at2759"/>
<name>A0A0D0B734_9AGAM</name>
<proteinExistence type="predicted"/>
<reference evidence="2" key="2">
    <citation type="submission" date="2015-01" db="EMBL/GenBank/DDBJ databases">
        <title>Evolutionary Origins and Diversification of the Mycorrhizal Mutualists.</title>
        <authorList>
            <consortium name="DOE Joint Genome Institute"/>
            <consortium name="Mycorrhizal Genomics Consortium"/>
            <person name="Kohler A."/>
            <person name="Kuo A."/>
            <person name="Nagy L.G."/>
            <person name="Floudas D."/>
            <person name="Copeland A."/>
            <person name="Barry K.W."/>
            <person name="Cichocki N."/>
            <person name="Veneault-Fourrey C."/>
            <person name="LaButti K."/>
            <person name="Lindquist E.A."/>
            <person name="Lipzen A."/>
            <person name="Lundell T."/>
            <person name="Morin E."/>
            <person name="Murat C."/>
            <person name="Riley R."/>
            <person name="Ohm R."/>
            <person name="Sun H."/>
            <person name="Tunlid A."/>
            <person name="Henrissat B."/>
            <person name="Grigoriev I.V."/>
            <person name="Hibbett D.S."/>
            <person name="Martin F."/>
        </authorList>
    </citation>
    <scope>NUCLEOTIDE SEQUENCE [LARGE SCALE GENOMIC DNA]</scope>
    <source>
        <strain evidence="2">UH-Slu-Lm8-n1</strain>
    </source>
</reference>
<dbReference type="Proteomes" id="UP000054485">
    <property type="component" value="Unassembled WGS sequence"/>
</dbReference>
<dbReference type="HOGENOM" id="CLU_066679_1_0_1"/>
<reference evidence="1 2" key="1">
    <citation type="submission" date="2014-04" db="EMBL/GenBank/DDBJ databases">
        <authorList>
            <consortium name="DOE Joint Genome Institute"/>
            <person name="Kuo A."/>
            <person name="Ruytinx J."/>
            <person name="Rineau F."/>
            <person name="Colpaert J."/>
            <person name="Kohler A."/>
            <person name="Nagy L.G."/>
            <person name="Floudas D."/>
            <person name="Copeland A."/>
            <person name="Barry K.W."/>
            <person name="Cichocki N."/>
            <person name="Veneault-Fourrey C."/>
            <person name="LaButti K."/>
            <person name="Lindquist E.A."/>
            <person name="Lipzen A."/>
            <person name="Lundell T."/>
            <person name="Morin E."/>
            <person name="Murat C."/>
            <person name="Sun H."/>
            <person name="Tunlid A."/>
            <person name="Henrissat B."/>
            <person name="Grigoriev I.V."/>
            <person name="Hibbett D.S."/>
            <person name="Martin F."/>
            <person name="Nordberg H.P."/>
            <person name="Cantor M.N."/>
            <person name="Hua S.X."/>
        </authorList>
    </citation>
    <scope>NUCLEOTIDE SEQUENCE [LARGE SCALE GENOMIC DNA]</scope>
    <source>
        <strain evidence="1 2">UH-Slu-Lm8-n1</strain>
    </source>
</reference>
<protein>
    <submittedName>
        <fullName evidence="1">Uncharacterized protein</fullName>
    </submittedName>
</protein>
<gene>
    <name evidence="1" type="ORF">CY34DRAFT_801396</name>
</gene>
<evidence type="ECO:0000313" key="2">
    <source>
        <dbReference type="Proteomes" id="UP000054485"/>
    </source>
</evidence>
<dbReference type="EMBL" id="KN835170">
    <property type="protein sequence ID" value="KIK45619.1"/>
    <property type="molecule type" value="Genomic_DNA"/>
</dbReference>
<evidence type="ECO:0000313" key="1">
    <source>
        <dbReference type="EMBL" id="KIK45619.1"/>
    </source>
</evidence>
<dbReference type="InParanoid" id="A0A0D0B734"/>
<dbReference type="STRING" id="930992.A0A0D0B734"/>
<sequence>MVYKEVYTAHGLPEFSCFPISSTAMKQEYASRKFIDLIQGATSKWANWDPPRKIKVGDYGMIINETGEFDWEGNIYSTHFQEQLKSSKYKYDIDLKDPALQPIDQEAKDDHYIAKSWGVTATKANTSGEAAVPGAMTVALELELQFASNKPEAVLVMHKPEYSSLPNDERIIRLIKSVPDILQGKYIVTEVISCAAYMMHMCNQKTEKFSVMLKATGPVAPGVDAGGTASFAWSSEAAYGISREGCDPTAKYMPLYRLKKPRPRFWEWPFGHRGNEIDNNMLNSWEDVDPPWNPLDEEGEECEIYDAEMHGEFGVFTDGYPDTDDDD</sequence>
<accession>A0A0D0B734</accession>
<dbReference type="AlphaFoldDB" id="A0A0D0B734"/>
<keyword evidence="2" id="KW-1185">Reference proteome</keyword>
<organism evidence="1 2">
    <name type="scientific">Suillus luteus UH-Slu-Lm8-n1</name>
    <dbReference type="NCBI Taxonomy" id="930992"/>
    <lineage>
        <taxon>Eukaryota</taxon>
        <taxon>Fungi</taxon>
        <taxon>Dikarya</taxon>
        <taxon>Basidiomycota</taxon>
        <taxon>Agaricomycotina</taxon>
        <taxon>Agaricomycetes</taxon>
        <taxon>Agaricomycetidae</taxon>
        <taxon>Boletales</taxon>
        <taxon>Suillineae</taxon>
        <taxon>Suillaceae</taxon>
        <taxon>Suillus</taxon>
    </lineage>
</organism>